<dbReference type="CDD" id="cd00130">
    <property type="entry name" value="PAS"/>
    <property type="match status" value="1"/>
</dbReference>
<dbReference type="InterPro" id="IPR036890">
    <property type="entry name" value="HATPase_C_sf"/>
</dbReference>
<gene>
    <name evidence="10" type="ORF">FTO68_11135</name>
</gene>
<keyword evidence="11" id="KW-1185">Reference proteome</keyword>
<feature type="transmembrane region" description="Helical" evidence="6">
    <location>
        <begin position="205"/>
        <end position="226"/>
    </location>
</feature>
<dbReference type="Gene3D" id="3.30.565.10">
    <property type="entry name" value="Histidine kinase-like ATPase, C-terminal domain"/>
    <property type="match status" value="1"/>
</dbReference>
<dbReference type="PROSITE" id="PS50109">
    <property type="entry name" value="HIS_KIN"/>
    <property type="match status" value="1"/>
</dbReference>
<evidence type="ECO:0000259" key="9">
    <source>
        <dbReference type="PROSITE" id="PS50113"/>
    </source>
</evidence>
<evidence type="ECO:0000259" key="7">
    <source>
        <dbReference type="PROSITE" id="PS50109"/>
    </source>
</evidence>
<feature type="transmembrane region" description="Helical" evidence="6">
    <location>
        <begin position="36"/>
        <end position="56"/>
    </location>
</feature>
<dbReference type="InterPro" id="IPR031621">
    <property type="entry name" value="HisKA_7TM"/>
</dbReference>
<feature type="transmembrane region" description="Helical" evidence="6">
    <location>
        <begin position="6"/>
        <end position="27"/>
    </location>
</feature>
<dbReference type="SMART" id="SM00387">
    <property type="entry name" value="HATPase_c"/>
    <property type="match status" value="1"/>
</dbReference>
<accession>A0ABD4TNU7</accession>
<evidence type="ECO:0000256" key="2">
    <source>
        <dbReference type="ARBA" id="ARBA00012438"/>
    </source>
</evidence>
<dbReference type="InterPro" id="IPR000014">
    <property type="entry name" value="PAS"/>
</dbReference>
<dbReference type="PRINTS" id="PR00344">
    <property type="entry name" value="BCTRLSENSOR"/>
</dbReference>
<keyword evidence="6" id="KW-1133">Transmembrane helix</keyword>
<feature type="transmembrane region" description="Helical" evidence="6">
    <location>
        <begin position="178"/>
        <end position="199"/>
    </location>
</feature>
<dbReference type="NCBIfam" id="TIGR00229">
    <property type="entry name" value="sensory_box"/>
    <property type="match status" value="1"/>
</dbReference>
<dbReference type="Pfam" id="PF02518">
    <property type="entry name" value="HATPase_c"/>
    <property type="match status" value="1"/>
</dbReference>
<feature type="domain" description="PAS" evidence="8">
    <location>
        <begin position="242"/>
        <end position="289"/>
    </location>
</feature>
<keyword evidence="5 6" id="KW-0472">Membrane</keyword>
<dbReference type="SMART" id="SM00091">
    <property type="entry name" value="PAS"/>
    <property type="match status" value="1"/>
</dbReference>
<dbReference type="PANTHER" id="PTHR42878">
    <property type="entry name" value="TWO-COMPONENT HISTIDINE KINASE"/>
    <property type="match status" value="1"/>
</dbReference>
<dbReference type="InterPro" id="IPR003594">
    <property type="entry name" value="HATPase_dom"/>
</dbReference>
<dbReference type="InterPro" id="IPR035965">
    <property type="entry name" value="PAS-like_dom_sf"/>
</dbReference>
<comment type="caution">
    <text evidence="10">The sequence shown here is derived from an EMBL/GenBank/DDBJ whole genome shotgun (WGS) entry which is preliminary data.</text>
</comment>
<keyword evidence="3" id="KW-0808">Transferase</keyword>
<dbReference type="SUPFAM" id="SSF55785">
    <property type="entry name" value="PYP-like sensor domain (PAS domain)"/>
    <property type="match status" value="1"/>
</dbReference>
<organism evidence="10 11">
    <name type="scientific">Methanocalculus taiwanensis</name>
    <dbReference type="NCBI Taxonomy" id="106207"/>
    <lineage>
        <taxon>Archaea</taxon>
        <taxon>Methanobacteriati</taxon>
        <taxon>Methanobacteriota</taxon>
        <taxon>Stenosarchaea group</taxon>
        <taxon>Methanomicrobia</taxon>
        <taxon>Methanomicrobiales</taxon>
        <taxon>Methanocalculaceae</taxon>
        <taxon>Methanocalculus</taxon>
    </lineage>
</organism>
<dbReference type="Gene3D" id="3.30.450.20">
    <property type="entry name" value="PAS domain"/>
    <property type="match status" value="1"/>
</dbReference>
<dbReference type="InterPro" id="IPR005467">
    <property type="entry name" value="His_kinase_dom"/>
</dbReference>
<dbReference type="GO" id="GO:0004673">
    <property type="term" value="F:protein histidine kinase activity"/>
    <property type="evidence" value="ECO:0007669"/>
    <property type="project" value="UniProtKB-EC"/>
</dbReference>
<dbReference type="RefSeq" id="WP_255333500.1">
    <property type="nucleotide sequence ID" value="NZ_VOTZ01000035.1"/>
</dbReference>
<evidence type="ECO:0000256" key="1">
    <source>
        <dbReference type="ARBA" id="ARBA00000085"/>
    </source>
</evidence>
<dbReference type="CDD" id="cd00075">
    <property type="entry name" value="HATPase"/>
    <property type="match status" value="1"/>
</dbReference>
<dbReference type="Pfam" id="PF16927">
    <property type="entry name" value="HisKA_7TM"/>
    <property type="match status" value="1"/>
</dbReference>
<evidence type="ECO:0000256" key="4">
    <source>
        <dbReference type="ARBA" id="ARBA00022777"/>
    </source>
</evidence>
<evidence type="ECO:0000313" key="10">
    <source>
        <dbReference type="EMBL" id="MCQ1539530.1"/>
    </source>
</evidence>
<feature type="transmembrane region" description="Helical" evidence="6">
    <location>
        <begin position="144"/>
        <end position="166"/>
    </location>
</feature>
<dbReference type="PROSITE" id="PS50112">
    <property type="entry name" value="PAS"/>
    <property type="match status" value="1"/>
</dbReference>
<dbReference type="EC" id="2.7.13.3" evidence="2"/>
<keyword evidence="6" id="KW-0812">Transmembrane</keyword>
<dbReference type="SUPFAM" id="SSF55874">
    <property type="entry name" value="ATPase domain of HSP90 chaperone/DNA topoisomerase II/histidine kinase"/>
    <property type="match status" value="1"/>
</dbReference>
<evidence type="ECO:0000256" key="6">
    <source>
        <dbReference type="SAM" id="Phobius"/>
    </source>
</evidence>
<dbReference type="PROSITE" id="PS50113">
    <property type="entry name" value="PAC"/>
    <property type="match status" value="1"/>
</dbReference>
<protein>
    <recommendedName>
        <fullName evidence="2">histidine kinase</fullName>
        <ecNumber evidence="2">2.7.13.3</ecNumber>
    </recommendedName>
</protein>
<feature type="domain" description="Histidine kinase" evidence="7">
    <location>
        <begin position="366"/>
        <end position="562"/>
    </location>
</feature>
<dbReference type="InterPro" id="IPR050351">
    <property type="entry name" value="BphY/WalK/GraS-like"/>
</dbReference>
<feature type="domain" description="PAC" evidence="9">
    <location>
        <begin position="305"/>
        <end position="355"/>
    </location>
</feature>
<dbReference type="Pfam" id="PF08448">
    <property type="entry name" value="PAS_4"/>
    <property type="match status" value="1"/>
</dbReference>
<dbReference type="Proteomes" id="UP001524383">
    <property type="component" value="Unassembled WGS sequence"/>
</dbReference>
<comment type="catalytic activity">
    <reaction evidence="1">
        <text>ATP + protein L-histidine = ADP + protein N-phospho-L-histidine.</text>
        <dbReference type="EC" id="2.7.13.3"/>
    </reaction>
</comment>
<sequence length="573" mass="64174">MILETILIYSCLISAFITFGLGIYVWAKNPGTKTSFIFLAAMITATYWAIGEFFIWQCASYEGVHFWLRVSSFWPILAVFAAHFILTFTKNPLSEKRNMPLLLALLYLPAFIFSGLGSFSDTLYTVVFNGARWVYQPQLSGPYYIASALFVIFVMIWAVYLITFAWFKAPKGNVRRQYRLVCAGFFFAIGFGMISGILLPIRGIAAPNFIFIGISIFSLCITIAIVKHGLFTLNPETAGPDIIATIPDGVLLVDPDGRIISANTAADEIFEATEERLPGKNIQTILPEEIYATIRKHEEQGERITDLEAYPEDIEGKVISIAASRVLSPDGEPAGCILIIRDITERKAAETALRIAGEKINWLTRLTRHDIANQVTALSGYLELLKDFGSEKREHYLSQAGQTVDTIISHLEFSREYQEIGAYDPEWQPLQFLIAQALENIQKKEIEIIRLVDPIAIYADRLFVKVIYNLLENAIRHGDTIRTISILTSRQEDGRLLIIIEDDGIGIPDKEKEQVFRYGYGKNTGFGLAFAKDIASVTGITIIENGTFGKGARFELTVPKRGWIQTKDLINSG</sequence>
<dbReference type="GO" id="GO:0016020">
    <property type="term" value="C:membrane"/>
    <property type="evidence" value="ECO:0007669"/>
    <property type="project" value="UniProtKB-SubCell"/>
</dbReference>
<feature type="transmembrane region" description="Helical" evidence="6">
    <location>
        <begin position="68"/>
        <end position="89"/>
    </location>
</feature>
<proteinExistence type="predicted"/>
<dbReference type="EMBL" id="VOTZ01000035">
    <property type="protein sequence ID" value="MCQ1539530.1"/>
    <property type="molecule type" value="Genomic_DNA"/>
</dbReference>
<name>A0ABD4TNU7_9EURY</name>
<dbReference type="InterPro" id="IPR004358">
    <property type="entry name" value="Sig_transdc_His_kin-like_C"/>
</dbReference>
<dbReference type="AlphaFoldDB" id="A0ABD4TNU7"/>
<evidence type="ECO:0000256" key="3">
    <source>
        <dbReference type="ARBA" id="ARBA00022679"/>
    </source>
</evidence>
<dbReference type="PANTHER" id="PTHR42878:SF13">
    <property type="entry name" value="HISTIDINE KINASE"/>
    <property type="match status" value="1"/>
</dbReference>
<feature type="transmembrane region" description="Helical" evidence="6">
    <location>
        <begin position="101"/>
        <end position="124"/>
    </location>
</feature>
<evidence type="ECO:0000256" key="5">
    <source>
        <dbReference type="ARBA" id="ARBA00023136"/>
    </source>
</evidence>
<evidence type="ECO:0000259" key="8">
    <source>
        <dbReference type="PROSITE" id="PS50112"/>
    </source>
</evidence>
<keyword evidence="4" id="KW-0418">Kinase</keyword>
<dbReference type="InterPro" id="IPR000700">
    <property type="entry name" value="PAS-assoc_C"/>
</dbReference>
<dbReference type="InterPro" id="IPR013656">
    <property type="entry name" value="PAS_4"/>
</dbReference>
<evidence type="ECO:0000313" key="11">
    <source>
        <dbReference type="Proteomes" id="UP001524383"/>
    </source>
</evidence>
<reference evidence="10 11" key="1">
    <citation type="submission" date="2019-08" db="EMBL/GenBank/DDBJ databases">
        <authorList>
            <person name="Chen S.-C."/>
            <person name="Lai M.-C."/>
            <person name="You Y.-T."/>
        </authorList>
    </citation>
    <scope>NUCLEOTIDE SEQUENCE [LARGE SCALE GENOMIC DNA]</scope>
    <source>
        <strain evidence="10 11">P2F9704a</strain>
    </source>
</reference>